<gene>
    <name evidence="2" type="ORF">GMARGA_LOCUS6887</name>
</gene>
<sequence>EQIIMLKIGIKDKEPKGKGIPKMGKSGNSPIKPPGIPTTPQVPITNK</sequence>
<feature type="region of interest" description="Disordered" evidence="1">
    <location>
        <begin position="11"/>
        <end position="47"/>
    </location>
</feature>
<comment type="caution">
    <text evidence="2">The sequence shown here is derived from an EMBL/GenBank/DDBJ whole genome shotgun (WGS) entry which is preliminary data.</text>
</comment>
<keyword evidence="3" id="KW-1185">Reference proteome</keyword>
<proteinExistence type="predicted"/>
<organism evidence="2 3">
    <name type="scientific">Gigaspora margarita</name>
    <dbReference type="NCBI Taxonomy" id="4874"/>
    <lineage>
        <taxon>Eukaryota</taxon>
        <taxon>Fungi</taxon>
        <taxon>Fungi incertae sedis</taxon>
        <taxon>Mucoromycota</taxon>
        <taxon>Glomeromycotina</taxon>
        <taxon>Glomeromycetes</taxon>
        <taxon>Diversisporales</taxon>
        <taxon>Gigasporaceae</taxon>
        <taxon>Gigaspora</taxon>
    </lineage>
</organism>
<accession>A0ABN7UKC6</accession>
<feature type="compositionally biased region" description="Polar residues" evidence="1">
    <location>
        <begin position="38"/>
        <end position="47"/>
    </location>
</feature>
<evidence type="ECO:0000256" key="1">
    <source>
        <dbReference type="SAM" id="MobiDB-lite"/>
    </source>
</evidence>
<protein>
    <submittedName>
        <fullName evidence="2">43621_t:CDS:1</fullName>
    </submittedName>
</protein>
<dbReference type="EMBL" id="CAJVQB010003209">
    <property type="protein sequence ID" value="CAG8601098.1"/>
    <property type="molecule type" value="Genomic_DNA"/>
</dbReference>
<name>A0ABN7UKC6_GIGMA</name>
<reference evidence="2 3" key="1">
    <citation type="submission" date="2021-06" db="EMBL/GenBank/DDBJ databases">
        <authorList>
            <person name="Kallberg Y."/>
            <person name="Tangrot J."/>
            <person name="Rosling A."/>
        </authorList>
    </citation>
    <scope>NUCLEOTIDE SEQUENCE [LARGE SCALE GENOMIC DNA]</scope>
    <source>
        <strain evidence="2 3">120-4 pot B 10/14</strain>
    </source>
</reference>
<feature type="non-terminal residue" evidence="2">
    <location>
        <position position="1"/>
    </location>
</feature>
<evidence type="ECO:0000313" key="2">
    <source>
        <dbReference type="EMBL" id="CAG8601098.1"/>
    </source>
</evidence>
<dbReference type="Proteomes" id="UP000789901">
    <property type="component" value="Unassembled WGS sequence"/>
</dbReference>
<evidence type="ECO:0000313" key="3">
    <source>
        <dbReference type="Proteomes" id="UP000789901"/>
    </source>
</evidence>